<dbReference type="SUPFAM" id="SSF144292">
    <property type="entry name" value="occludin/ELL-like"/>
    <property type="match status" value="1"/>
</dbReference>
<organism evidence="5 6">
    <name type="scientific">Takifugu rubripes</name>
    <name type="common">Japanese pufferfish</name>
    <name type="synonym">Fugu rubripes</name>
    <dbReference type="NCBI Taxonomy" id="31033"/>
    <lineage>
        <taxon>Eukaryota</taxon>
        <taxon>Metazoa</taxon>
        <taxon>Chordata</taxon>
        <taxon>Craniata</taxon>
        <taxon>Vertebrata</taxon>
        <taxon>Euteleostomi</taxon>
        <taxon>Actinopterygii</taxon>
        <taxon>Neopterygii</taxon>
        <taxon>Teleostei</taxon>
        <taxon>Neoteleostei</taxon>
        <taxon>Acanthomorphata</taxon>
        <taxon>Eupercaria</taxon>
        <taxon>Tetraodontiformes</taxon>
        <taxon>Tetradontoidea</taxon>
        <taxon>Tetraodontidae</taxon>
        <taxon>Takifugu</taxon>
    </lineage>
</organism>
<dbReference type="GO" id="GO:0000987">
    <property type="term" value="F:cis-regulatory region sequence-specific DNA binding"/>
    <property type="evidence" value="ECO:0007669"/>
    <property type="project" value="TreeGrafter"/>
</dbReference>
<dbReference type="Pfam" id="PF07303">
    <property type="entry name" value="Occludin_ELL"/>
    <property type="match status" value="1"/>
</dbReference>
<dbReference type="GO" id="GO:0032968">
    <property type="term" value="P:positive regulation of transcription elongation by RNA polymerase II"/>
    <property type="evidence" value="ECO:0007669"/>
    <property type="project" value="TreeGrafter"/>
</dbReference>
<dbReference type="GO" id="GO:0042795">
    <property type="term" value="P:snRNA transcription by RNA polymerase II"/>
    <property type="evidence" value="ECO:0007669"/>
    <property type="project" value="TreeGrafter"/>
</dbReference>
<feature type="compositionally biased region" description="Polar residues" evidence="3">
    <location>
        <begin position="1"/>
        <end position="10"/>
    </location>
</feature>
<dbReference type="InterPro" id="IPR031176">
    <property type="entry name" value="ELL/occludin"/>
</dbReference>
<accession>A0A674NBF3</accession>
<dbReference type="Proteomes" id="UP000005226">
    <property type="component" value="Chromosome 2"/>
</dbReference>
<dbReference type="PANTHER" id="PTHR23288">
    <property type="entry name" value="OCCLUDIN AND RNA POLYMERASE II ELONGATION FACTOR ELL"/>
    <property type="match status" value="1"/>
</dbReference>
<reference evidence="5 6" key="1">
    <citation type="journal article" date="2011" name="Genome Biol. Evol.">
        <title>Integration of the genetic map and genome assembly of fugu facilitates insights into distinct features of genome evolution in teleosts and mammals.</title>
        <authorList>
            <person name="Kai W."/>
            <person name="Kikuchi K."/>
            <person name="Tohari S."/>
            <person name="Chew A.K."/>
            <person name="Tay A."/>
            <person name="Fujiwara A."/>
            <person name="Hosoya S."/>
            <person name="Suetake H."/>
            <person name="Naruse K."/>
            <person name="Brenner S."/>
            <person name="Suzuki Y."/>
            <person name="Venkatesh B."/>
        </authorList>
    </citation>
    <scope>NUCLEOTIDE SEQUENCE [LARGE SCALE GENOMIC DNA]</scope>
</reference>
<name>A0A674NBF3_TAKRU</name>
<proteinExistence type="inferred from homology"/>
<evidence type="ECO:0000256" key="3">
    <source>
        <dbReference type="SAM" id="MobiDB-lite"/>
    </source>
</evidence>
<dbReference type="GO" id="GO:0008023">
    <property type="term" value="C:transcription elongation factor complex"/>
    <property type="evidence" value="ECO:0007669"/>
    <property type="project" value="TreeGrafter"/>
</dbReference>
<feature type="region of interest" description="Disordered" evidence="3">
    <location>
        <begin position="1"/>
        <end position="23"/>
    </location>
</feature>
<evidence type="ECO:0000313" key="6">
    <source>
        <dbReference type="Proteomes" id="UP000005226"/>
    </source>
</evidence>
<protein>
    <recommendedName>
        <fullName evidence="4">OCEL domain-containing protein</fullName>
    </recommendedName>
</protein>
<reference evidence="5" key="3">
    <citation type="submission" date="2025-09" db="UniProtKB">
        <authorList>
            <consortium name="Ensembl"/>
        </authorList>
    </citation>
    <scope>IDENTIFICATION</scope>
</reference>
<dbReference type="PANTHER" id="PTHR23288:SF9">
    <property type="entry name" value="RNA POLYMERASE II ELONGATION FACTOR ELL"/>
    <property type="match status" value="1"/>
</dbReference>
<dbReference type="InterPro" id="IPR010844">
    <property type="entry name" value="Occludin_ELL"/>
</dbReference>
<dbReference type="PROSITE" id="PS51980">
    <property type="entry name" value="OCEL"/>
    <property type="match status" value="1"/>
</dbReference>
<feature type="domain" description="OCEL" evidence="4">
    <location>
        <begin position="24"/>
        <end position="129"/>
    </location>
</feature>
<dbReference type="Gene3D" id="6.10.140.340">
    <property type="match status" value="1"/>
</dbReference>
<dbReference type="OMA" id="DEGTSAW"/>
<comment type="similarity">
    <text evidence="1 2">Belongs to the ELL/occludin family.</text>
</comment>
<dbReference type="AlphaFoldDB" id="A0A674NBF3"/>
<reference evidence="5" key="2">
    <citation type="submission" date="2025-08" db="UniProtKB">
        <authorList>
            <consortium name="Ensembl"/>
        </authorList>
    </citation>
    <scope>IDENTIFICATION</scope>
</reference>
<dbReference type="Ensembl" id="ENSTRUT00000079661.1">
    <property type="protein sequence ID" value="ENSTRUP00000070492.1"/>
    <property type="gene ID" value="ENSTRUG00000026706.1"/>
</dbReference>
<evidence type="ECO:0000256" key="1">
    <source>
        <dbReference type="ARBA" id="ARBA00009171"/>
    </source>
</evidence>
<evidence type="ECO:0000313" key="5">
    <source>
        <dbReference type="Ensembl" id="ENSTRUP00000070492.1"/>
    </source>
</evidence>
<sequence length="141" mass="16598">EEAQNISPVQKNGHRPAPSSPRVPCFHRSYSVISSYHQRQSYKHEFNSDYSEYRLLHARIDGVTQQFMELNAQLQQLTRDSIIQAYGRIKKVKPEPRQRFSLEKTRCEYLHNKLAHIKKLISSYDQQQLPLDDRSVSATQR</sequence>
<evidence type="ECO:0000259" key="4">
    <source>
        <dbReference type="PROSITE" id="PS51980"/>
    </source>
</evidence>
<evidence type="ECO:0000256" key="2">
    <source>
        <dbReference type="PROSITE-ProRule" id="PRU01324"/>
    </source>
</evidence>
<keyword evidence="6" id="KW-1185">Reference proteome</keyword>
<dbReference type="InParanoid" id="A0A674NBF3"/>
<dbReference type="GeneTree" id="ENSGT00940000155914"/>